<keyword evidence="3" id="KW-0238">DNA-binding</keyword>
<sequence>MLRAGLRRILDSAADLTVVAEAENGAEALAAVQRHAPDVVVMDVQMPKMDGLAATRQLAAQPDAPKILILTMFDLDANIYAAIEAGASGFLLKDARPEELINAIRVIADGDAMLSPSVTRRLLARFAGGSPTRTTSALDRLAELTPREREILALVGGGLSNAAIAKRLNAAESTVKGHVSRLMTKLDCDSRVQAAIIAHNAGIAADR</sequence>
<gene>
    <name evidence="8" type="ORF">GCM10010470_38150</name>
</gene>
<dbReference type="PRINTS" id="PR00038">
    <property type="entry name" value="HTHLUXR"/>
</dbReference>
<dbReference type="InterPro" id="IPR001789">
    <property type="entry name" value="Sig_transdc_resp-reg_receiver"/>
</dbReference>
<dbReference type="PROSITE" id="PS50043">
    <property type="entry name" value="HTH_LUXR_2"/>
    <property type="match status" value="1"/>
</dbReference>
<keyword evidence="2" id="KW-0805">Transcription regulation</keyword>
<dbReference type="Pfam" id="PF00072">
    <property type="entry name" value="Response_reg"/>
    <property type="match status" value="1"/>
</dbReference>
<dbReference type="PANTHER" id="PTHR43214:SF24">
    <property type="entry name" value="TRANSCRIPTIONAL REGULATORY PROTEIN NARL-RELATED"/>
    <property type="match status" value="1"/>
</dbReference>
<dbReference type="PROSITE" id="PS50110">
    <property type="entry name" value="RESPONSE_REGULATORY"/>
    <property type="match status" value="1"/>
</dbReference>
<dbReference type="Gene3D" id="3.40.50.2300">
    <property type="match status" value="1"/>
</dbReference>
<dbReference type="InterPro" id="IPR039420">
    <property type="entry name" value="WalR-like"/>
</dbReference>
<protein>
    <submittedName>
        <fullName evidence="8">Response regulator transcription factor</fullName>
    </submittedName>
</protein>
<evidence type="ECO:0000256" key="4">
    <source>
        <dbReference type="ARBA" id="ARBA00023163"/>
    </source>
</evidence>
<accession>A0ABN3VFA4</accession>
<keyword evidence="9" id="KW-1185">Reference proteome</keyword>
<feature type="domain" description="HTH luxR-type" evidence="6">
    <location>
        <begin position="137"/>
        <end position="202"/>
    </location>
</feature>
<keyword evidence="4" id="KW-0804">Transcription</keyword>
<evidence type="ECO:0000256" key="3">
    <source>
        <dbReference type="ARBA" id="ARBA00023125"/>
    </source>
</evidence>
<dbReference type="InterPro" id="IPR058245">
    <property type="entry name" value="NreC/VraR/RcsB-like_REC"/>
</dbReference>
<dbReference type="EMBL" id="BAAAUX010000016">
    <property type="protein sequence ID" value="GAA2799423.1"/>
    <property type="molecule type" value="Genomic_DNA"/>
</dbReference>
<feature type="modified residue" description="4-aspartylphosphate" evidence="5">
    <location>
        <position position="43"/>
    </location>
</feature>
<dbReference type="CDD" id="cd06170">
    <property type="entry name" value="LuxR_C_like"/>
    <property type="match status" value="1"/>
</dbReference>
<dbReference type="SUPFAM" id="SSF52172">
    <property type="entry name" value="CheY-like"/>
    <property type="match status" value="1"/>
</dbReference>
<dbReference type="InterPro" id="IPR011006">
    <property type="entry name" value="CheY-like_superfamily"/>
</dbReference>
<name>A0ABN3VFA4_9PSEU</name>
<evidence type="ECO:0000256" key="2">
    <source>
        <dbReference type="ARBA" id="ARBA00023015"/>
    </source>
</evidence>
<evidence type="ECO:0000313" key="8">
    <source>
        <dbReference type="EMBL" id="GAA2799423.1"/>
    </source>
</evidence>
<dbReference type="CDD" id="cd17535">
    <property type="entry name" value="REC_NarL-like"/>
    <property type="match status" value="1"/>
</dbReference>
<dbReference type="PANTHER" id="PTHR43214">
    <property type="entry name" value="TWO-COMPONENT RESPONSE REGULATOR"/>
    <property type="match status" value="1"/>
</dbReference>
<keyword evidence="1 5" id="KW-0597">Phosphoprotein</keyword>
<evidence type="ECO:0000256" key="1">
    <source>
        <dbReference type="ARBA" id="ARBA00022553"/>
    </source>
</evidence>
<dbReference type="Pfam" id="PF00196">
    <property type="entry name" value="GerE"/>
    <property type="match status" value="1"/>
</dbReference>
<proteinExistence type="predicted"/>
<dbReference type="Proteomes" id="UP001500979">
    <property type="component" value="Unassembled WGS sequence"/>
</dbReference>
<evidence type="ECO:0000259" key="7">
    <source>
        <dbReference type="PROSITE" id="PS50110"/>
    </source>
</evidence>
<dbReference type="SMART" id="SM00421">
    <property type="entry name" value="HTH_LUXR"/>
    <property type="match status" value="1"/>
</dbReference>
<dbReference type="InterPro" id="IPR000792">
    <property type="entry name" value="Tscrpt_reg_LuxR_C"/>
</dbReference>
<organism evidence="8 9">
    <name type="scientific">Saccharopolyspora taberi</name>
    <dbReference type="NCBI Taxonomy" id="60895"/>
    <lineage>
        <taxon>Bacteria</taxon>
        <taxon>Bacillati</taxon>
        <taxon>Actinomycetota</taxon>
        <taxon>Actinomycetes</taxon>
        <taxon>Pseudonocardiales</taxon>
        <taxon>Pseudonocardiaceae</taxon>
        <taxon>Saccharopolyspora</taxon>
    </lineage>
</organism>
<feature type="domain" description="Response regulatory" evidence="7">
    <location>
        <begin position="1"/>
        <end position="108"/>
    </location>
</feature>
<dbReference type="InterPro" id="IPR016032">
    <property type="entry name" value="Sig_transdc_resp-reg_C-effctor"/>
</dbReference>
<evidence type="ECO:0000313" key="9">
    <source>
        <dbReference type="Proteomes" id="UP001500979"/>
    </source>
</evidence>
<evidence type="ECO:0000256" key="5">
    <source>
        <dbReference type="PROSITE-ProRule" id="PRU00169"/>
    </source>
</evidence>
<reference evidence="8 9" key="1">
    <citation type="journal article" date="2019" name="Int. J. Syst. Evol. Microbiol.">
        <title>The Global Catalogue of Microorganisms (GCM) 10K type strain sequencing project: providing services to taxonomists for standard genome sequencing and annotation.</title>
        <authorList>
            <consortium name="The Broad Institute Genomics Platform"/>
            <consortium name="The Broad Institute Genome Sequencing Center for Infectious Disease"/>
            <person name="Wu L."/>
            <person name="Ma J."/>
        </authorList>
    </citation>
    <scope>NUCLEOTIDE SEQUENCE [LARGE SCALE GENOMIC DNA]</scope>
    <source>
        <strain evidence="8 9">JCM 9383</strain>
    </source>
</reference>
<evidence type="ECO:0000259" key="6">
    <source>
        <dbReference type="PROSITE" id="PS50043"/>
    </source>
</evidence>
<comment type="caution">
    <text evidence="8">The sequence shown here is derived from an EMBL/GenBank/DDBJ whole genome shotgun (WGS) entry which is preliminary data.</text>
</comment>
<dbReference type="SUPFAM" id="SSF46894">
    <property type="entry name" value="C-terminal effector domain of the bipartite response regulators"/>
    <property type="match status" value="1"/>
</dbReference>
<dbReference type="SMART" id="SM00448">
    <property type="entry name" value="REC"/>
    <property type="match status" value="1"/>
</dbReference>